<keyword evidence="1" id="KW-0732">Signal</keyword>
<evidence type="ECO:0000313" key="7">
    <source>
        <dbReference type="Proteomes" id="UP000242715"/>
    </source>
</evidence>
<keyword evidence="4" id="KW-0472">Membrane</keyword>
<dbReference type="InterPro" id="IPR000858">
    <property type="entry name" value="S_locus_glycoprot_dom"/>
</dbReference>
<sequence length="557" mass="62733">MDSGNLMLLDDDEQKEVRLWESFENPSDTFLPGMKMDSNLKLTSWKSADDPGSGNFTFKMEQISGLERFMILNFDQIYWESEEYGSLTYDSKIDQSDDISSEVYNLLINFSLLRGSKGIPMKNYDNTRLFLDSTGMIQWVDNLLVGGELLVRWNQPKTKCFRYDFCGNFASCNDDDYDSCKCLPGFYNDYSDDGDTSLQDKLSCARRKSASCTRNDTVFLNLTKIKTGIPDRKFNVEYEENCTYLCLGMCPQCQAYSYAPPPTDYQRGGPIPSNCWIWTHNLTTLKEDYTDGDDDHRLFVLVDKSDIGALDHGDSLEPTYAQGSESAHISFLLLLNKSLEPTPRTCEPCGTNMVPYPLSTGSNCGDLKYFNFICNTSTGQLNFTTSDEVSYRVIRVNPISRTFTIYNEDSSLNRNCGDGSNRTGNLKVSSPFHSDNWCSQQVEVSWDPPSEEPVCDNSVDCQGWKSSTCSKGNRCVCNANYRWNGESLSCTESFLEPTSSPNATIDSTKGNSKSSLPLILSLTLTGVVILACIIIFAYRKKTYREILEGAFMTVKDM</sequence>
<dbReference type="InterPro" id="IPR036426">
    <property type="entry name" value="Bulb-type_lectin_dom_sf"/>
</dbReference>
<reference evidence="7" key="1">
    <citation type="journal article" date="2017" name="Front. Plant Sci.">
        <title>Climate Clever Clovers: New Paradigm to Reduce the Environmental Footprint of Ruminants by Breeding Low Methanogenic Forages Utilizing Haplotype Variation.</title>
        <authorList>
            <person name="Kaur P."/>
            <person name="Appels R."/>
            <person name="Bayer P.E."/>
            <person name="Keeble-Gagnere G."/>
            <person name="Wang J."/>
            <person name="Hirakawa H."/>
            <person name="Shirasawa K."/>
            <person name="Vercoe P."/>
            <person name="Stefanova K."/>
            <person name="Durmic Z."/>
            <person name="Nichols P."/>
            <person name="Revell C."/>
            <person name="Isobe S.N."/>
            <person name="Edwards D."/>
            <person name="Erskine W."/>
        </authorList>
    </citation>
    <scope>NUCLEOTIDE SEQUENCE [LARGE SCALE GENOMIC DNA]</scope>
    <source>
        <strain evidence="7">cv. Daliak</strain>
    </source>
</reference>
<keyword evidence="7" id="KW-1185">Reference proteome</keyword>
<dbReference type="OrthoDB" id="1741851at2759"/>
<proteinExistence type="predicted"/>
<dbReference type="Pfam" id="PF01453">
    <property type="entry name" value="B_lectin"/>
    <property type="match status" value="1"/>
</dbReference>
<keyword evidence="4" id="KW-0812">Transmembrane</keyword>
<gene>
    <name evidence="6" type="ORF">TSUD_270590</name>
</gene>
<evidence type="ECO:0000256" key="3">
    <source>
        <dbReference type="ARBA" id="ARBA00023180"/>
    </source>
</evidence>
<protein>
    <recommendedName>
        <fullName evidence="5">Apple domain-containing protein</fullName>
    </recommendedName>
</protein>
<dbReference type="Proteomes" id="UP000242715">
    <property type="component" value="Unassembled WGS sequence"/>
</dbReference>
<dbReference type="InterPro" id="IPR003609">
    <property type="entry name" value="Pan_app"/>
</dbReference>
<evidence type="ECO:0000256" key="2">
    <source>
        <dbReference type="ARBA" id="ARBA00023157"/>
    </source>
</evidence>
<organism evidence="6 7">
    <name type="scientific">Trifolium subterraneum</name>
    <name type="common">Subterranean clover</name>
    <dbReference type="NCBI Taxonomy" id="3900"/>
    <lineage>
        <taxon>Eukaryota</taxon>
        <taxon>Viridiplantae</taxon>
        <taxon>Streptophyta</taxon>
        <taxon>Embryophyta</taxon>
        <taxon>Tracheophyta</taxon>
        <taxon>Spermatophyta</taxon>
        <taxon>Magnoliopsida</taxon>
        <taxon>eudicotyledons</taxon>
        <taxon>Gunneridae</taxon>
        <taxon>Pentapetalae</taxon>
        <taxon>rosids</taxon>
        <taxon>fabids</taxon>
        <taxon>Fabales</taxon>
        <taxon>Fabaceae</taxon>
        <taxon>Papilionoideae</taxon>
        <taxon>50 kb inversion clade</taxon>
        <taxon>NPAAA clade</taxon>
        <taxon>Hologalegina</taxon>
        <taxon>IRL clade</taxon>
        <taxon>Trifolieae</taxon>
        <taxon>Trifolium</taxon>
    </lineage>
</organism>
<keyword evidence="4" id="KW-1133">Transmembrane helix</keyword>
<evidence type="ECO:0000259" key="5">
    <source>
        <dbReference type="PROSITE" id="PS50948"/>
    </source>
</evidence>
<dbReference type="AlphaFoldDB" id="A0A2Z6N5W6"/>
<evidence type="ECO:0000256" key="1">
    <source>
        <dbReference type="ARBA" id="ARBA00022729"/>
    </source>
</evidence>
<name>A0A2Z6N5W6_TRISU</name>
<accession>A0A2Z6N5W6</accession>
<keyword evidence="2" id="KW-1015">Disulfide bond</keyword>
<dbReference type="PROSITE" id="PS50948">
    <property type="entry name" value="PAN"/>
    <property type="match status" value="1"/>
</dbReference>
<dbReference type="PANTHER" id="PTHR32444:SF235">
    <property type="entry name" value="OS01G0783900 PROTEIN"/>
    <property type="match status" value="1"/>
</dbReference>
<dbReference type="InterPro" id="IPR001480">
    <property type="entry name" value="Bulb-type_lectin_dom"/>
</dbReference>
<dbReference type="GO" id="GO:0048544">
    <property type="term" value="P:recognition of pollen"/>
    <property type="evidence" value="ECO:0007669"/>
    <property type="project" value="InterPro"/>
</dbReference>
<dbReference type="EMBL" id="DF973749">
    <property type="protein sequence ID" value="GAU39216.1"/>
    <property type="molecule type" value="Genomic_DNA"/>
</dbReference>
<keyword evidence="3" id="KW-0325">Glycoprotein</keyword>
<dbReference type="PANTHER" id="PTHR32444">
    <property type="entry name" value="BULB-TYPE LECTIN DOMAIN-CONTAINING PROTEIN"/>
    <property type="match status" value="1"/>
</dbReference>
<feature type="domain" description="Apple" evidence="5">
    <location>
        <begin position="212"/>
        <end position="301"/>
    </location>
</feature>
<dbReference type="Pfam" id="PF00954">
    <property type="entry name" value="S_locus_glycop"/>
    <property type="match status" value="1"/>
</dbReference>
<feature type="transmembrane region" description="Helical" evidence="4">
    <location>
        <begin position="516"/>
        <end position="538"/>
    </location>
</feature>
<evidence type="ECO:0000313" key="6">
    <source>
        <dbReference type="EMBL" id="GAU39216.1"/>
    </source>
</evidence>
<dbReference type="SUPFAM" id="SSF51110">
    <property type="entry name" value="alpha-D-mannose-specific plant lectins"/>
    <property type="match status" value="1"/>
</dbReference>
<evidence type="ECO:0000256" key="4">
    <source>
        <dbReference type="SAM" id="Phobius"/>
    </source>
</evidence>